<reference evidence="2" key="1">
    <citation type="submission" date="2021-02" db="EMBL/GenBank/DDBJ databases">
        <authorList>
            <person name="Nowell W R."/>
        </authorList>
    </citation>
    <scope>NUCLEOTIDE SEQUENCE</scope>
</reference>
<dbReference type="AlphaFoldDB" id="A0A819J133"/>
<feature type="non-terminal residue" evidence="2">
    <location>
        <position position="1"/>
    </location>
</feature>
<accession>A0A819J133</accession>
<dbReference type="InterPro" id="IPR045799">
    <property type="entry name" value="TBC1D23_C"/>
</dbReference>
<dbReference type="CDD" id="cd20788">
    <property type="entry name" value="TBC1D23_C-like"/>
    <property type="match status" value="1"/>
</dbReference>
<dbReference type="Proteomes" id="UP000663874">
    <property type="component" value="Unassembled WGS sequence"/>
</dbReference>
<comment type="caution">
    <text evidence="2">The sequence shown here is derived from an EMBL/GenBank/DDBJ whole genome shotgun (WGS) entry which is preliminary data.</text>
</comment>
<protein>
    <recommendedName>
        <fullName evidence="1">TBC1 domain-containing protein</fullName>
    </recommendedName>
</protein>
<gene>
    <name evidence="2" type="ORF">FNK824_LOCUS21882</name>
</gene>
<evidence type="ECO:0000313" key="2">
    <source>
        <dbReference type="EMBL" id="CAF3926065.1"/>
    </source>
</evidence>
<proteinExistence type="predicted"/>
<organism evidence="2 3">
    <name type="scientific">Rotaria sordida</name>
    <dbReference type="NCBI Taxonomy" id="392033"/>
    <lineage>
        <taxon>Eukaryota</taxon>
        <taxon>Metazoa</taxon>
        <taxon>Spiralia</taxon>
        <taxon>Gnathifera</taxon>
        <taxon>Rotifera</taxon>
        <taxon>Eurotatoria</taxon>
        <taxon>Bdelloidea</taxon>
        <taxon>Philodinida</taxon>
        <taxon>Philodinidae</taxon>
        <taxon>Rotaria</taxon>
    </lineage>
</organism>
<feature type="domain" description="TBC1" evidence="1">
    <location>
        <begin position="2"/>
        <end position="55"/>
    </location>
</feature>
<dbReference type="Pfam" id="PF19430">
    <property type="entry name" value="TBC1D23_C"/>
    <property type="match status" value="1"/>
</dbReference>
<dbReference type="EMBL" id="CAJOBE010004315">
    <property type="protein sequence ID" value="CAF3926065.1"/>
    <property type="molecule type" value="Genomic_DNA"/>
</dbReference>
<evidence type="ECO:0000259" key="1">
    <source>
        <dbReference type="Pfam" id="PF19430"/>
    </source>
</evidence>
<evidence type="ECO:0000313" key="3">
    <source>
        <dbReference type="Proteomes" id="UP000663874"/>
    </source>
</evidence>
<sequence length="68" mass="8025">LLLVSSTHLYILRKLPEHKTMANLICRRPIDTITKITSKKNFPEIITFRYGPKQNEQEEKSKMKPIED</sequence>
<name>A0A819J133_9BILA</name>